<protein>
    <submittedName>
        <fullName evidence="1">Uncharacterized protein</fullName>
    </submittedName>
</protein>
<organism evidence="1 2">
    <name type="scientific">Actinoplanes awajinensis subsp. mycoplanecinus</name>
    <dbReference type="NCBI Taxonomy" id="135947"/>
    <lineage>
        <taxon>Bacteria</taxon>
        <taxon>Bacillati</taxon>
        <taxon>Actinomycetota</taxon>
        <taxon>Actinomycetes</taxon>
        <taxon>Micromonosporales</taxon>
        <taxon>Micromonosporaceae</taxon>
        <taxon>Actinoplanes</taxon>
    </lineage>
</organism>
<dbReference type="EMBL" id="LLZH01000048">
    <property type="protein sequence ID" value="KUL39511.1"/>
    <property type="molecule type" value="Genomic_DNA"/>
</dbReference>
<reference evidence="1 2" key="1">
    <citation type="submission" date="2015-10" db="EMBL/GenBank/DDBJ databases">
        <authorList>
            <person name="Gilbert D.G."/>
        </authorList>
    </citation>
    <scope>NUCLEOTIDE SEQUENCE [LARGE SCALE GENOMIC DNA]</scope>
    <source>
        <strain evidence="1 2">NRRL B-16712</strain>
    </source>
</reference>
<evidence type="ECO:0000313" key="1">
    <source>
        <dbReference type="EMBL" id="KUL39511.1"/>
    </source>
</evidence>
<sequence>MPLRTDYSLRRVTQGVAACIADYGVAFIEDDKLDALEATLLAFFRAAEIPVRDPKPADPDVAVAG</sequence>
<comment type="caution">
    <text evidence="1">The sequence shown here is derived from an EMBL/GenBank/DDBJ whole genome shotgun (WGS) entry which is preliminary data.</text>
</comment>
<keyword evidence="2" id="KW-1185">Reference proteome</keyword>
<name>A0A0X3V418_9ACTN</name>
<gene>
    <name evidence="1" type="ORF">ADL15_09640</name>
</gene>
<dbReference type="Proteomes" id="UP000053244">
    <property type="component" value="Unassembled WGS sequence"/>
</dbReference>
<evidence type="ECO:0000313" key="2">
    <source>
        <dbReference type="Proteomes" id="UP000053244"/>
    </source>
</evidence>
<dbReference type="AlphaFoldDB" id="A0A0X3V418"/>
<accession>A0A0X3V418</accession>
<proteinExistence type="predicted"/>